<dbReference type="Proteomes" id="UP000294847">
    <property type="component" value="Chromosome 7"/>
</dbReference>
<sequence>MRRHNAHENHVSQVLFTFFSFRISRCTGQAADILRYDAILFALPPTPRALDSFYSALFRSASAADDGESSIVLRTAYVPASVSSVALV</sequence>
<dbReference type="EMBL" id="CP034210">
    <property type="protein sequence ID" value="QBZ66327.1"/>
    <property type="molecule type" value="Genomic_DNA"/>
</dbReference>
<gene>
    <name evidence="1" type="ORF">PoMZ_13301</name>
</gene>
<accession>A0A4P7NUT5</accession>
<evidence type="ECO:0000313" key="2">
    <source>
        <dbReference type="Proteomes" id="UP000294847"/>
    </source>
</evidence>
<proteinExistence type="predicted"/>
<reference evidence="1 2" key="1">
    <citation type="journal article" date="2019" name="Mol. Biol. Evol.">
        <title>Blast fungal genomes show frequent chromosomal changes, gene gains and losses, and effector gene turnover.</title>
        <authorList>
            <person name="Gomez Luciano L.B."/>
            <person name="Jason Tsai I."/>
            <person name="Chuma I."/>
            <person name="Tosa Y."/>
            <person name="Chen Y.H."/>
            <person name="Li J.Y."/>
            <person name="Li M.Y."/>
            <person name="Jade Lu M.Y."/>
            <person name="Nakayashiki H."/>
            <person name="Li W.H."/>
        </authorList>
    </citation>
    <scope>NUCLEOTIDE SEQUENCE [LARGE SCALE GENOMIC DNA]</scope>
    <source>
        <strain evidence="1">MZ5-1-6</strain>
    </source>
</reference>
<protein>
    <submittedName>
        <fullName evidence="1">Uncharacterized protein</fullName>
    </submittedName>
</protein>
<evidence type="ECO:0000313" key="1">
    <source>
        <dbReference type="EMBL" id="QBZ66327.1"/>
    </source>
</evidence>
<organism evidence="1 2">
    <name type="scientific">Pyricularia oryzae</name>
    <name type="common">Rice blast fungus</name>
    <name type="synonym">Magnaporthe oryzae</name>
    <dbReference type="NCBI Taxonomy" id="318829"/>
    <lineage>
        <taxon>Eukaryota</taxon>
        <taxon>Fungi</taxon>
        <taxon>Dikarya</taxon>
        <taxon>Ascomycota</taxon>
        <taxon>Pezizomycotina</taxon>
        <taxon>Sordariomycetes</taxon>
        <taxon>Sordariomycetidae</taxon>
        <taxon>Magnaporthales</taxon>
        <taxon>Pyriculariaceae</taxon>
        <taxon>Pyricularia</taxon>
    </lineage>
</organism>
<dbReference type="AlphaFoldDB" id="A0A4P7NUT5"/>
<name>A0A4P7NUT5_PYROR</name>